<dbReference type="EMBL" id="MU275875">
    <property type="protein sequence ID" value="KAI0049268.1"/>
    <property type="molecule type" value="Genomic_DNA"/>
</dbReference>
<accession>A0ACB8S0C5</accession>
<reference evidence="1" key="2">
    <citation type="journal article" date="2022" name="New Phytol.">
        <title>Evolutionary transition to the ectomycorrhizal habit in the genomes of a hyperdiverse lineage of mushroom-forming fungi.</title>
        <authorList>
            <person name="Looney B."/>
            <person name="Miyauchi S."/>
            <person name="Morin E."/>
            <person name="Drula E."/>
            <person name="Courty P.E."/>
            <person name="Kohler A."/>
            <person name="Kuo A."/>
            <person name="LaButti K."/>
            <person name="Pangilinan J."/>
            <person name="Lipzen A."/>
            <person name="Riley R."/>
            <person name="Andreopoulos W."/>
            <person name="He G."/>
            <person name="Johnson J."/>
            <person name="Nolan M."/>
            <person name="Tritt A."/>
            <person name="Barry K.W."/>
            <person name="Grigoriev I.V."/>
            <person name="Nagy L.G."/>
            <person name="Hibbett D."/>
            <person name="Henrissat B."/>
            <person name="Matheny P.B."/>
            <person name="Labbe J."/>
            <person name="Martin F.M."/>
        </authorList>
    </citation>
    <scope>NUCLEOTIDE SEQUENCE</scope>
    <source>
        <strain evidence="1">FP105234-sp</strain>
    </source>
</reference>
<proteinExistence type="predicted"/>
<reference evidence="1" key="1">
    <citation type="submission" date="2021-02" db="EMBL/GenBank/DDBJ databases">
        <authorList>
            <consortium name="DOE Joint Genome Institute"/>
            <person name="Ahrendt S."/>
            <person name="Looney B.P."/>
            <person name="Miyauchi S."/>
            <person name="Morin E."/>
            <person name="Drula E."/>
            <person name="Courty P.E."/>
            <person name="Chicoki N."/>
            <person name="Fauchery L."/>
            <person name="Kohler A."/>
            <person name="Kuo A."/>
            <person name="Labutti K."/>
            <person name="Pangilinan J."/>
            <person name="Lipzen A."/>
            <person name="Riley R."/>
            <person name="Andreopoulos W."/>
            <person name="He G."/>
            <person name="Johnson J."/>
            <person name="Barry K.W."/>
            <person name="Grigoriev I.V."/>
            <person name="Nagy L."/>
            <person name="Hibbett D."/>
            <person name="Henrissat B."/>
            <person name="Matheny P.B."/>
            <person name="Labbe J."/>
            <person name="Martin F."/>
        </authorList>
    </citation>
    <scope>NUCLEOTIDE SEQUENCE</scope>
    <source>
        <strain evidence="1">FP105234-sp</strain>
    </source>
</reference>
<comment type="caution">
    <text evidence="1">The sequence shown here is derived from an EMBL/GenBank/DDBJ whole genome shotgun (WGS) entry which is preliminary data.</text>
</comment>
<sequence>MSNFQTIRFRRPTNNQEAEKPAPLPPKLRHTGILQDQLRRAARPPWSPSFSLALRILMLVRFTAAMYSNIQDCDEVFNFWEPLHYLDKGYGFQTWETSPVYAIRSWAYIILYYLPARVLDVVIHESGKRPAFFMVRATLALISSTCEAKFYDTVRERINNRVARYMLFMLASSAGMWNASTALLPSTFAMYANTLACAYAFLPPSSQDGGRTLRATLLFATGALVGWPFALALAIPFVFEELFVFGGDRVPASAWTDWIVGRWTRLMLSGAAAAQIAIPVILIDTFFYGKVVAVPWNIVKYNVFPDAVRGPGLYGTSPWYFYVLNLLLNFNIVVPLALISLPALYITYRVDRRRLGVYTVSSETSSPFTLLALRLVPFYIWLGILTVQPHKEERFMYPAYPLLCFNAAVTTYLIRGWLEQVYIKVTKSPYRASKTSIFNRSTLFIVLLSMLISLSRIFALWKYYHTPMTIVYVFEKEEVPHLLNATGLLPHTLPPPELMSEYKARKATDREDEDDFDLALIEQFGLRICLGKEWHRFPGHYLVPTGVRVDWIKSEFDGLLPAHFQETGRNSSIGVRATGTSAVPVGLNDLNKEEPMHYVDVSSCDYLIDLDFPDDPIVSPNEPRYILDQETWDPIICLPFLDARHSSLLTRTLWLPGETWQSQNSFGDYCLLRNRETVARKIRQVESNNLTE</sequence>
<dbReference type="Proteomes" id="UP000814033">
    <property type="component" value="Unassembled WGS sequence"/>
</dbReference>
<protein>
    <submittedName>
        <fullName evidence="1">Glycosyltransferase family 22 protein</fullName>
    </submittedName>
</protein>
<gene>
    <name evidence="1" type="ORF">FA95DRAFT_906905</name>
</gene>
<name>A0ACB8S0C5_9AGAM</name>
<organism evidence="1 2">
    <name type="scientific">Auriscalpium vulgare</name>
    <dbReference type="NCBI Taxonomy" id="40419"/>
    <lineage>
        <taxon>Eukaryota</taxon>
        <taxon>Fungi</taxon>
        <taxon>Dikarya</taxon>
        <taxon>Basidiomycota</taxon>
        <taxon>Agaricomycotina</taxon>
        <taxon>Agaricomycetes</taxon>
        <taxon>Russulales</taxon>
        <taxon>Auriscalpiaceae</taxon>
        <taxon>Auriscalpium</taxon>
    </lineage>
</organism>
<evidence type="ECO:0000313" key="2">
    <source>
        <dbReference type="Proteomes" id="UP000814033"/>
    </source>
</evidence>
<keyword evidence="2" id="KW-1185">Reference proteome</keyword>
<evidence type="ECO:0000313" key="1">
    <source>
        <dbReference type="EMBL" id="KAI0049268.1"/>
    </source>
</evidence>